<proteinExistence type="predicted"/>
<keyword evidence="3" id="KW-1185">Reference proteome</keyword>
<evidence type="ECO:0000313" key="3">
    <source>
        <dbReference type="Proteomes" id="UP000729402"/>
    </source>
</evidence>
<feature type="region of interest" description="Disordered" evidence="1">
    <location>
        <begin position="56"/>
        <end position="116"/>
    </location>
</feature>
<evidence type="ECO:0000256" key="1">
    <source>
        <dbReference type="SAM" id="MobiDB-lite"/>
    </source>
</evidence>
<dbReference type="EMBL" id="JAAALK010000287">
    <property type="protein sequence ID" value="KAG8060934.1"/>
    <property type="molecule type" value="Genomic_DNA"/>
</dbReference>
<gene>
    <name evidence="2" type="ORF">GUJ93_ZPchr0002g24912</name>
</gene>
<accession>A0A8J5VWW9</accession>
<organism evidence="2 3">
    <name type="scientific">Zizania palustris</name>
    <name type="common">Northern wild rice</name>
    <dbReference type="NCBI Taxonomy" id="103762"/>
    <lineage>
        <taxon>Eukaryota</taxon>
        <taxon>Viridiplantae</taxon>
        <taxon>Streptophyta</taxon>
        <taxon>Embryophyta</taxon>
        <taxon>Tracheophyta</taxon>
        <taxon>Spermatophyta</taxon>
        <taxon>Magnoliopsida</taxon>
        <taxon>Liliopsida</taxon>
        <taxon>Poales</taxon>
        <taxon>Poaceae</taxon>
        <taxon>BOP clade</taxon>
        <taxon>Oryzoideae</taxon>
        <taxon>Oryzeae</taxon>
        <taxon>Zizaniinae</taxon>
        <taxon>Zizania</taxon>
    </lineage>
</organism>
<sequence length="129" mass="14964">MRLDRYFFLPVARTAACGGRNKEQRAVVQQRCNKLAKAKASFRLLALFRLQPPLADDPSHCRPHRRHLRDRQDPPVLVHASDGREDRQIASPLTNPRSFIAPHRHRSSSARRRHHHQYARVPLTSLVPF</sequence>
<reference evidence="2" key="1">
    <citation type="journal article" date="2021" name="bioRxiv">
        <title>Whole Genome Assembly and Annotation of Northern Wild Rice, Zizania palustris L., Supports a Whole Genome Duplication in the Zizania Genus.</title>
        <authorList>
            <person name="Haas M."/>
            <person name="Kono T."/>
            <person name="Macchietto M."/>
            <person name="Millas R."/>
            <person name="McGilp L."/>
            <person name="Shao M."/>
            <person name="Duquette J."/>
            <person name="Hirsch C.N."/>
            <person name="Kimball J."/>
        </authorList>
    </citation>
    <scope>NUCLEOTIDE SEQUENCE</scope>
    <source>
        <tissue evidence="2">Fresh leaf tissue</tissue>
    </source>
</reference>
<reference evidence="2" key="2">
    <citation type="submission" date="2021-02" db="EMBL/GenBank/DDBJ databases">
        <authorList>
            <person name="Kimball J.A."/>
            <person name="Haas M.W."/>
            <person name="Macchietto M."/>
            <person name="Kono T."/>
            <person name="Duquette J."/>
            <person name="Shao M."/>
        </authorList>
    </citation>
    <scope>NUCLEOTIDE SEQUENCE</scope>
    <source>
        <tissue evidence="2">Fresh leaf tissue</tissue>
    </source>
</reference>
<name>A0A8J5VWW9_ZIZPA</name>
<protein>
    <submittedName>
        <fullName evidence="2">Uncharacterized protein</fullName>
    </submittedName>
</protein>
<comment type="caution">
    <text evidence="2">The sequence shown here is derived from an EMBL/GenBank/DDBJ whole genome shotgun (WGS) entry which is preliminary data.</text>
</comment>
<feature type="compositionally biased region" description="Basic residues" evidence="1">
    <location>
        <begin position="102"/>
        <end position="116"/>
    </location>
</feature>
<dbReference type="Proteomes" id="UP000729402">
    <property type="component" value="Unassembled WGS sequence"/>
</dbReference>
<dbReference type="AlphaFoldDB" id="A0A8J5VWW9"/>
<evidence type="ECO:0000313" key="2">
    <source>
        <dbReference type="EMBL" id="KAG8060934.1"/>
    </source>
</evidence>